<accession>A0ABR9C6M0</accession>
<dbReference type="InterPro" id="IPR050312">
    <property type="entry name" value="IolE/XylAMocC-like"/>
</dbReference>
<name>A0ABR9C6M0_9HYPH</name>
<evidence type="ECO:0000259" key="1">
    <source>
        <dbReference type="Pfam" id="PF01261"/>
    </source>
</evidence>
<organism evidence="2 3">
    <name type="scientific">Roseibium polysiphoniae</name>
    <dbReference type="NCBI Taxonomy" id="2571221"/>
    <lineage>
        <taxon>Bacteria</taxon>
        <taxon>Pseudomonadati</taxon>
        <taxon>Pseudomonadota</taxon>
        <taxon>Alphaproteobacteria</taxon>
        <taxon>Hyphomicrobiales</taxon>
        <taxon>Stappiaceae</taxon>
        <taxon>Roseibium</taxon>
    </lineage>
</organism>
<reference evidence="2 3" key="1">
    <citation type="submission" date="2020-09" db="EMBL/GenBank/DDBJ databases">
        <title>The genome sequence of type strain Labrenzia polysiphoniae KACC 19711.</title>
        <authorList>
            <person name="Liu Y."/>
        </authorList>
    </citation>
    <scope>NUCLEOTIDE SEQUENCE [LARGE SCALE GENOMIC DNA]</scope>
    <source>
        <strain evidence="2 3">KACC 19711</strain>
    </source>
</reference>
<dbReference type="InterPro" id="IPR036237">
    <property type="entry name" value="Xyl_isomerase-like_sf"/>
</dbReference>
<dbReference type="EMBL" id="JACYXJ010000001">
    <property type="protein sequence ID" value="MBD8875243.1"/>
    <property type="molecule type" value="Genomic_DNA"/>
</dbReference>
<evidence type="ECO:0000313" key="2">
    <source>
        <dbReference type="EMBL" id="MBD8875243.1"/>
    </source>
</evidence>
<comment type="caution">
    <text evidence="2">The sequence shown here is derived from an EMBL/GenBank/DDBJ whole genome shotgun (WGS) entry which is preliminary data.</text>
</comment>
<dbReference type="Proteomes" id="UP000615687">
    <property type="component" value="Unassembled WGS sequence"/>
</dbReference>
<sequence length="248" mass="27462">MSDYSFQLYSARDFPPLTDTLKMLADAGYAQVEGYGGVYEDTGATRAALDATGLTMPSGHFSIHMLEEDEEKVCEIASALGITHIYCPYLDASERPQDATGWVAFAKRLEALGERYGARGMTFGWHNHDFEFVALADGSIPMKLILDNAPNISWEADIAWIVRGGGDPLEWIKAYGERLSAVHVKDIAPNGECEDEDGWADVGQGTMDWKKLIDTLKATPTQLFIMEHDKPSDATRFAQRSLEASQTW</sequence>
<dbReference type="Pfam" id="PF01261">
    <property type="entry name" value="AP_endonuc_2"/>
    <property type="match status" value="1"/>
</dbReference>
<protein>
    <submittedName>
        <fullName evidence="2">Sugar phosphate isomerase/epimerase</fullName>
    </submittedName>
</protein>
<keyword evidence="3" id="KW-1185">Reference proteome</keyword>
<dbReference type="RefSeq" id="WP_192107141.1">
    <property type="nucleotide sequence ID" value="NZ_JACYXJ010000001.1"/>
</dbReference>
<dbReference type="InterPro" id="IPR013022">
    <property type="entry name" value="Xyl_isomerase-like_TIM-brl"/>
</dbReference>
<dbReference type="PANTHER" id="PTHR12110:SF41">
    <property type="entry name" value="INOSOSE DEHYDRATASE"/>
    <property type="match status" value="1"/>
</dbReference>
<proteinExistence type="predicted"/>
<dbReference type="SUPFAM" id="SSF51658">
    <property type="entry name" value="Xylose isomerase-like"/>
    <property type="match status" value="1"/>
</dbReference>
<keyword evidence="2" id="KW-0413">Isomerase</keyword>
<dbReference type="Gene3D" id="3.20.20.150">
    <property type="entry name" value="Divalent-metal-dependent TIM barrel enzymes"/>
    <property type="match status" value="1"/>
</dbReference>
<feature type="domain" description="Xylose isomerase-like TIM barrel" evidence="1">
    <location>
        <begin position="23"/>
        <end position="240"/>
    </location>
</feature>
<dbReference type="GO" id="GO:0016853">
    <property type="term" value="F:isomerase activity"/>
    <property type="evidence" value="ECO:0007669"/>
    <property type="project" value="UniProtKB-KW"/>
</dbReference>
<evidence type="ECO:0000313" key="3">
    <source>
        <dbReference type="Proteomes" id="UP000615687"/>
    </source>
</evidence>
<dbReference type="PANTHER" id="PTHR12110">
    <property type="entry name" value="HYDROXYPYRUVATE ISOMERASE"/>
    <property type="match status" value="1"/>
</dbReference>
<gene>
    <name evidence="2" type="ORF">IG617_02975</name>
</gene>